<feature type="chain" id="PRO_5019545754" evidence="1">
    <location>
        <begin position="24"/>
        <end position="107"/>
    </location>
</feature>
<protein>
    <submittedName>
        <fullName evidence="2">Berberine bridge enzyme-like 8</fullName>
    </submittedName>
</protein>
<dbReference type="OrthoDB" id="407275at2759"/>
<dbReference type="EMBL" id="QGNW01000081">
    <property type="protein sequence ID" value="RVX00524.1"/>
    <property type="molecule type" value="Genomic_DNA"/>
</dbReference>
<evidence type="ECO:0000256" key="1">
    <source>
        <dbReference type="SAM" id="SignalP"/>
    </source>
</evidence>
<accession>A0A438IUV8</accession>
<dbReference type="AlphaFoldDB" id="A0A438IUV8"/>
<reference evidence="2 3" key="1">
    <citation type="journal article" date="2018" name="PLoS Genet.">
        <title>Population sequencing reveals clonal diversity and ancestral inbreeding in the grapevine cultivar Chardonnay.</title>
        <authorList>
            <person name="Roach M.J."/>
            <person name="Johnson D.L."/>
            <person name="Bohlmann J."/>
            <person name="van Vuuren H.J."/>
            <person name="Jones S.J."/>
            <person name="Pretorius I.S."/>
            <person name="Schmidt S.A."/>
            <person name="Borneman A.R."/>
        </authorList>
    </citation>
    <scope>NUCLEOTIDE SEQUENCE [LARGE SCALE GENOMIC DNA]</scope>
    <source>
        <strain evidence="3">cv. Chardonnay</strain>
        <tissue evidence="2">Leaf</tissue>
    </source>
</reference>
<evidence type="ECO:0000313" key="3">
    <source>
        <dbReference type="Proteomes" id="UP000288805"/>
    </source>
</evidence>
<sequence>MGTSSSSMLSLLSIIFLLSLSWAASDSVHGAFLQCLSTHSQSSHPISAVLYTPDNSSYSSVLESYIRNLRFNTSTTPKPRLIITATHESHIKAALICSKKHGLQMKI</sequence>
<keyword evidence="1" id="KW-0732">Signal</keyword>
<proteinExistence type="predicted"/>
<dbReference type="InterPro" id="IPR016167">
    <property type="entry name" value="FAD-bd_PCMH_sub1"/>
</dbReference>
<feature type="signal peptide" evidence="1">
    <location>
        <begin position="1"/>
        <end position="23"/>
    </location>
</feature>
<organism evidence="2 3">
    <name type="scientific">Vitis vinifera</name>
    <name type="common">Grape</name>
    <dbReference type="NCBI Taxonomy" id="29760"/>
    <lineage>
        <taxon>Eukaryota</taxon>
        <taxon>Viridiplantae</taxon>
        <taxon>Streptophyta</taxon>
        <taxon>Embryophyta</taxon>
        <taxon>Tracheophyta</taxon>
        <taxon>Spermatophyta</taxon>
        <taxon>Magnoliopsida</taxon>
        <taxon>eudicotyledons</taxon>
        <taxon>Gunneridae</taxon>
        <taxon>Pentapetalae</taxon>
        <taxon>rosids</taxon>
        <taxon>Vitales</taxon>
        <taxon>Vitaceae</taxon>
        <taxon>Viteae</taxon>
        <taxon>Vitis</taxon>
    </lineage>
</organism>
<dbReference type="Gene3D" id="3.30.43.10">
    <property type="entry name" value="Uridine Diphospho-n-acetylenolpyruvylglucosamine Reductase, domain 2"/>
    <property type="match status" value="1"/>
</dbReference>
<gene>
    <name evidence="2" type="primary">VvCHDp000795_8</name>
    <name evidence="2" type="ORF">CK203_036980</name>
</gene>
<dbReference type="Proteomes" id="UP000288805">
    <property type="component" value="Unassembled WGS sequence"/>
</dbReference>
<name>A0A438IUV8_VITVI</name>
<evidence type="ECO:0000313" key="2">
    <source>
        <dbReference type="EMBL" id="RVX00524.1"/>
    </source>
</evidence>
<dbReference type="PANTHER" id="PTHR32448">
    <property type="entry name" value="OS08G0158400 PROTEIN"/>
    <property type="match status" value="1"/>
</dbReference>
<comment type="caution">
    <text evidence="2">The sequence shown here is derived from an EMBL/GenBank/DDBJ whole genome shotgun (WGS) entry which is preliminary data.</text>
</comment>